<feature type="transmembrane region" description="Helical" evidence="1">
    <location>
        <begin position="199"/>
        <end position="221"/>
    </location>
</feature>
<evidence type="ECO:0000259" key="3">
    <source>
        <dbReference type="Pfam" id="PF19040"/>
    </source>
</evidence>
<feature type="transmembrane region" description="Helical" evidence="1">
    <location>
        <begin position="34"/>
        <end position="55"/>
    </location>
</feature>
<dbReference type="Proteomes" id="UP000572984">
    <property type="component" value="Unassembled WGS sequence"/>
</dbReference>
<evidence type="ECO:0000259" key="2">
    <source>
        <dbReference type="Pfam" id="PF01757"/>
    </source>
</evidence>
<dbReference type="RefSeq" id="WP_181053656.1">
    <property type="nucleotide sequence ID" value="NZ_JACDXJ010000001.1"/>
</dbReference>
<feature type="domain" description="SGNH" evidence="3">
    <location>
        <begin position="430"/>
        <end position="649"/>
    </location>
</feature>
<proteinExistence type="predicted"/>
<dbReference type="Pfam" id="PF19040">
    <property type="entry name" value="SGNH"/>
    <property type="match status" value="1"/>
</dbReference>
<evidence type="ECO:0000256" key="1">
    <source>
        <dbReference type="SAM" id="Phobius"/>
    </source>
</evidence>
<accession>A0A838BTH1</accession>
<organism evidence="4 5">
    <name type="scientific">Microvirga mediterraneensis</name>
    <dbReference type="NCBI Taxonomy" id="2754695"/>
    <lineage>
        <taxon>Bacteria</taxon>
        <taxon>Pseudomonadati</taxon>
        <taxon>Pseudomonadota</taxon>
        <taxon>Alphaproteobacteria</taxon>
        <taxon>Hyphomicrobiales</taxon>
        <taxon>Methylobacteriaceae</taxon>
        <taxon>Microvirga</taxon>
    </lineage>
</organism>
<keyword evidence="1" id="KW-0472">Membrane</keyword>
<keyword evidence="5" id="KW-1185">Reference proteome</keyword>
<keyword evidence="1" id="KW-0812">Transmembrane</keyword>
<feature type="transmembrane region" description="Helical" evidence="1">
    <location>
        <begin position="174"/>
        <end position="193"/>
    </location>
</feature>
<gene>
    <name evidence="4" type="ORF">H0S73_19235</name>
</gene>
<protein>
    <submittedName>
        <fullName evidence="4">Acyltransferase</fullName>
    </submittedName>
</protein>
<keyword evidence="4" id="KW-0808">Transferase</keyword>
<feature type="transmembrane region" description="Helical" evidence="1">
    <location>
        <begin position="320"/>
        <end position="342"/>
    </location>
</feature>
<comment type="caution">
    <text evidence="4">The sequence shown here is derived from an EMBL/GenBank/DDBJ whole genome shotgun (WGS) entry which is preliminary data.</text>
</comment>
<evidence type="ECO:0000313" key="5">
    <source>
        <dbReference type="Proteomes" id="UP000572984"/>
    </source>
</evidence>
<dbReference type="PANTHER" id="PTHR23028">
    <property type="entry name" value="ACETYLTRANSFERASE"/>
    <property type="match status" value="1"/>
</dbReference>
<feature type="domain" description="Acyltransferase 3" evidence="2">
    <location>
        <begin position="10"/>
        <end position="332"/>
    </location>
</feature>
<dbReference type="AlphaFoldDB" id="A0A838BTH1"/>
<dbReference type="GO" id="GO:0016020">
    <property type="term" value="C:membrane"/>
    <property type="evidence" value="ECO:0007669"/>
    <property type="project" value="TreeGrafter"/>
</dbReference>
<feature type="transmembrane region" description="Helical" evidence="1">
    <location>
        <begin position="228"/>
        <end position="248"/>
    </location>
</feature>
<name>A0A838BTH1_9HYPH</name>
<dbReference type="PANTHER" id="PTHR23028:SF53">
    <property type="entry name" value="ACYL_TRANSF_3 DOMAIN-CONTAINING PROTEIN"/>
    <property type="match status" value="1"/>
</dbReference>
<dbReference type="InterPro" id="IPR050879">
    <property type="entry name" value="Acyltransferase_3"/>
</dbReference>
<feature type="transmembrane region" description="Helical" evidence="1">
    <location>
        <begin position="296"/>
        <end position="314"/>
    </location>
</feature>
<feature type="transmembrane region" description="Helical" evidence="1">
    <location>
        <begin position="146"/>
        <end position="162"/>
    </location>
</feature>
<feature type="transmembrane region" description="Helical" evidence="1">
    <location>
        <begin position="76"/>
        <end position="95"/>
    </location>
</feature>
<dbReference type="InterPro" id="IPR002656">
    <property type="entry name" value="Acyl_transf_3_dom"/>
</dbReference>
<dbReference type="GO" id="GO:0016747">
    <property type="term" value="F:acyltransferase activity, transferring groups other than amino-acyl groups"/>
    <property type="evidence" value="ECO:0007669"/>
    <property type="project" value="InterPro"/>
</dbReference>
<keyword evidence="4" id="KW-0012">Acyltransferase</keyword>
<feature type="transmembrane region" description="Helical" evidence="1">
    <location>
        <begin position="254"/>
        <end position="275"/>
    </location>
</feature>
<evidence type="ECO:0000313" key="4">
    <source>
        <dbReference type="EMBL" id="MBA1158245.1"/>
    </source>
</evidence>
<keyword evidence="1" id="KW-1133">Transmembrane helix</keyword>
<dbReference type="InterPro" id="IPR043968">
    <property type="entry name" value="SGNH"/>
</dbReference>
<dbReference type="GO" id="GO:0009103">
    <property type="term" value="P:lipopolysaccharide biosynthetic process"/>
    <property type="evidence" value="ECO:0007669"/>
    <property type="project" value="TreeGrafter"/>
</dbReference>
<feature type="transmembrane region" description="Helical" evidence="1">
    <location>
        <begin position="12"/>
        <end position="28"/>
    </location>
</feature>
<dbReference type="Pfam" id="PF01757">
    <property type="entry name" value="Acyl_transf_3"/>
    <property type="match status" value="1"/>
</dbReference>
<reference evidence="4 5" key="1">
    <citation type="submission" date="2020-07" db="EMBL/GenBank/DDBJ databases">
        <title>Draft genome and description of Microvirga mediterraneensis Marseille-Q2068 sp. nov.</title>
        <authorList>
            <person name="Boxberger M."/>
        </authorList>
    </citation>
    <scope>NUCLEOTIDE SEQUENCE [LARGE SCALE GENOMIC DNA]</scope>
    <source>
        <strain evidence="4 5">Marseille-Q2068</strain>
    </source>
</reference>
<sequence length="659" mass="72470">MHPSHQVIKEVQGLRAIAVLSVLVYHVWPEILPGGYVGVDVFFVISGFLITGSLFKEFKAEGRIDILRFYARRIRRLLPAATVVSVAVALSIPLFPKGQWPDIVSGIVASAAYVQNWFLAAQAVDYLAGDTKGPMNHFWSLSVEEQYYIIWPLILFPMLVAARKAGVEARKAFGWIFTAVGAGSLAYSVYLTPLDPGTAYFATTTRAWELALGGALAVFLAPGRVSDPLRAVLGLVGILGIVAASLAFDENTQFPGYAALLPTLAAAAVITSSGAQEAWSGRILLNSRPFQYLGDISYSLYLWHWPLIVVYAEVTERNPGLAAGALILFASCGLAHVSKVFVEDRFRSGLIPIGRTIATGAACVAATLALGAGYLVASGQEPGQVASGTDRPGIRAMIDPRYDWRNEDLANFIPRPEHVKADVPSIYKTKCHQDQRKTEVLTCTYGNRAARMKIVMIGDSHAGHFYPAFEELARKGSIQFHGLSKSACLFSLEAFYHPPFKRLYTECLEWSKNVIAWLERERPDLVLIAQSPAYPETVLKGMAEAWSRLTAMGLDVRAIRSTPWLKFDADKCLATSGNRSVDCAPTRDDVFRKDPVLTTARELKRPVLDLTKYLCDSERCPTVIGGILVYRDRHHLTATFARTLSHAFRSELSLDVRLD</sequence>
<feature type="transmembrane region" description="Helical" evidence="1">
    <location>
        <begin position="354"/>
        <end position="377"/>
    </location>
</feature>
<dbReference type="EMBL" id="JACDXJ010000001">
    <property type="protein sequence ID" value="MBA1158245.1"/>
    <property type="molecule type" value="Genomic_DNA"/>
</dbReference>